<name>A0AA88Y621_PINIB</name>
<feature type="domain" description="C-type lectin" evidence="2">
    <location>
        <begin position="22"/>
        <end position="88"/>
    </location>
</feature>
<dbReference type="InterPro" id="IPR018378">
    <property type="entry name" value="C-type_lectin_CS"/>
</dbReference>
<dbReference type="EMBL" id="VSWD01000007">
    <property type="protein sequence ID" value="KAK3098571.1"/>
    <property type="molecule type" value="Genomic_DNA"/>
</dbReference>
<comment type="caution">
    <text evidence="3">The sequence shown here is derived from an EMBL/GenBank/DDBJ whole genome shotgun (WGS) entry which is preliminary data.</text>
</comment>
<dbReference type="InterPro" id="IPR016186">
    <property type="entry name" value="C-type_lectin-like/link_sf"/>
</dbReference>
<dbReference type="InterPro" id="IPR016187">
    <property type="entry name" value="CTDL_fold"/>
</dbReference>
<dbReference type="AlphaFoldDB" id="A0AA88Y621"/>
<dbReference type="PROSITE" id="PS50041">
    <property type="entry name" value="C_TYPE_LECTIN_2"/>
    <property type="match status" value="1"/>
</dbReference>
<organism evidence="3 4">
    <name type="scientific">Pinctada imbricata</name>
    <name type="common">Atlantic pearl-oyster</name>
    <name type="synonym">Pinctada martensii</name>
    <dbReference type="NCBI Taxonomy" id="66713"/>
    <lineage>
        <taxon>Eukaryota</taxon>
        <taxon>Metazoa</taxon>
        <taxon>Spiralia</taxon>
        <taxon>Lophotrochozoa</taxon>
        <taxon>Mollusca</taxon>
        <taxon>Bivalvia</taxon>
        <taxon>Autobranchia</taxon>
        <taxon>Pteriomorphia</taxon>
        <taxon>Pterioida</taxon>
        <taxon>Pterioidea</taxon>
        <taxon>Pteriidae</taxon>
        <taxon>Pinctada</taxon>
    </lineage>
</organism>
<accession>A0AA88Y621</accession>
<dbReference type="Pfam" id="PF00059">
    <property type="entry name" value="Lectin_C"/>
    <property type="match status" value="1"/>
</dbReference>
<dbReference type="PROSITE" id="PS00615">
    <property type="entry name" value="C_TYPE_LECTIN_1"/>
    <property type="match status" value="1"/>
</dbReference>
<dbReference type="SUPFAM" id="SSF56436">
    <property type="entry name" value="C-type lectin-like"/>
    <property type="match status" value="1"/>
</dbReference>
<dbReference type="InterPro" id="IPR001304">
    <property type="entry name" value="C-type_lectin-like"/>
</dbReference>
<evidence type="ECO:0000313" key="3">
    <source>
        <dbReference type="EMBL" id="KAK3098571.1"/>
    </source>
</evidence>
<reference evidence="3" key="1">
    <citation type="submission" date="2019-08" db="EMBL/GenBank/DDBJ databases">
        <title>The improved chromosome-level genome for the pearl oyster Pinctada fucata martensii using PacBio sequencing and Hi-C.</title>
        <authorList>
            <person name="Zheng Z."/>
        </authorList>
    </citation>
    <scope>NUCLEOTIDE SEQUENCE</scope>
    <source>
        <strain evidence="3">ZZ-2019</strain>
        <tissue evidence="3">Adductor muscle</tissue>
    </source>
</reference>
<proteinExistence type="predicted"/>
<gene>
    <name evidence="3" type="ORF">FSP39_020766</name>
</gene>
<keyword evidence="1" id="KW-1015">Disulfide bond</keyword>
<sequence length="92" mass="10889">MIIGNCISKLFPIYFFSGDIRFYLDATDFQQEGYYYWEHTGKNLTYTNWHGNEPQGGKNQNCIWKFGVNINYEWIDISCFEPAAYMCEKEGN</sequence>
<evidence type="ECO:0000256" key="1">
    <source>
        <dbReference type="ARBA" id="ARBA00023157"/>
    </source>
</evidence>
<keyword evidence="4" id="KW-1185">Reference proteome</keyword>
<dbReference type="Gene3D" id="3.10.100.10">
    <property type="entry name" value="Mannose-Binding Protein A, subunit A"/>
    <property type="match status" value="1"/>
</dbReference>
<dbReference type="CDD" id="cd00037">
    <property type="entry name" value="CLECT"/>
    <property type="match status" value="1"/>
</dbReference>
<evidence type="ECO:0000259" key="2">
    <source>
        <dbReference type="PROSITE" id="PS50041"/>
    </source>
</evidence>
<evidence type="ECO:0000313" key="4">
    <source>
        <dbReference type="Proteomes" id="UP001186944"/>
    </source>
</evidence>
<dbReference type="Proteomes" id="UP001186944">
    <property type="component" value="Unassembled WGS sequence"/>
</dbReference>
<protein>
    <recommendedName>
        <fullName evidence="2">C-type lectin domain-containing protein</fullName>
    </recommendedName>
</protein>